<protein>
    <submittedName>
        <fullName evidence="2">Uncharacterized protein</fullName>
    </submittedName>
</protein>
<sequence>MTGTHCSAGSKVKELRNAYHKSREANCCSSAVPTSCRFYKQLDAIFGGDPTSTEKATVDTSLAHVPVESGRSKEEEISDKDVERNGDPKAEDDLEVRDACSQKLFSTSEEDNQSHLSELGKVQTGEEAPAEQLCRIRKWLQRTKEDFLRDVMMHSAAEKQELKEWRDSKKRDRKENVARQNEATEQLLNVMDTLQEITSKKATLRECKVPKSSTQKLGNARIKVAHAALIQTPGISNLWPLALQGKPPGGPGRFIYLPHPQVRQIAAPTGRGSPLREAVASTSLSPGRSPQPPLTWSGE</sequence>
<organism evidence="2 3">
    <name type="scientific">Chelonia mydas</name>
    <name type="common">Green sea-turtle</name>
    <name type="synonym">Chelonia agassizi</name>
    <dbReference type="NCBI Taxonomy" id="8469"/>
    <lineage>
        <taxon>Eukaryota</taxon>
        <taxon>Metazoa</taxon>
        <taxon>Chordata</taxon>
        <taxon>Craniata</taxon>
        <taxon>Vertebrata</taxon>
        <taxon>Euteleostomi</taxon>
        <taxon>Archelosauria</taxon>
        <taxon>Testudinata</taxon>
        <taxon>Testudines</taxon>
        <taxon>Cryptodira</taxon>
        <taxon>Durocryptodira</taxon>
        <taxon>Americhelydia</taxon>
        <taxon>Chelonioidea</taxon>
        <taxon>Cheloniidae</taxon>
        <taxon>Chelonia</taxon>
    </lineage>
</organism>
<proteinExistence type="predicted"/>
<evidence type="ECO:0000256" key="1">
    <source>
        <dbReference type="SAM" id="MobiDB-lite"/>
    </source>
</evidence>
<dbReference type="AlphaFoldDB" id="M7B7A9"/>
<evidence type="ECO:0000313" key="2">
    <source>
        <dbReference type="EMBL" id="EMP33014.1"/>
    </source>
</evidence>
<keyword evidence="3" id="KW-1185">Reference proteome</keyword>
<evidence type="ECO:0000313" key="3">
    <source>
        <dbReference type="Proteomes" id="UP000031443"/>
    </source>
</evidence>
<accession>M7B7A9</accession>
<dbReference type="Proteomes" id="UP000031443">
    <property type="component" value="Unassembled WGS sequence"/>
</dbReference>
<dbReference type="EMBL" id="KB537574">
    <property type="protein sequence ID" value="EMP33014.1"/>
    <property type="molecule type" value="Genomic_DNA"/>
</dbReference>
<feature type="region of interest" description="Disordered" evidence="1">
    <location>
        <begin position="266"/>
        <end position="299"/>
    </location>
</feature>
<reference evidence="3" key="1">
    <citation type="journal article" date="2013" name="Nat. Genet.">
        <title>The draft genomes of soft-shell turtle and green sea turtle yield insights into the development and evolution of the turtle-specific body plan.</title>
        <authorList>
            <person name="Wang Z."/>
            <person name="Pascual-Anaya J."/>
            <person name="Zadissa A."/>
            <person name="Li W."/>
            <person name="Niimura Y."/>
            <person name="Huang Z."/>
            <person name="Li C."/>
            <person name="White S."/>
            <person name="Xiong Z."/>
            <person name="Fang D."/>
            <person name="Wang B."/>
            <person name="Ming Y."/>
            <person name="Chen Y."/>
            <person name="Zheng Y."/>
            <person name="Kuraku S."/>
            <person name="Pignatelli M."/>
            <person name="Herrero J."/>
            <person name="Beal K."/>
            <person name="Nozawa M."/>
            <person name="Li Q."/>
            <person name="Wang J."/>
            <person name="Zhang H."/>
            <person name="Yu L."/>
            <person name="Shigenobu S."/>
            <person name="Wang J."/>
            <person name="Liu J."/>
            <person name="Flicek P."/>
            <person name="Searle S."/>
            <person name="Wang J."/>
            <person name="Kuratani S."/>
            <person name="Yin Y."/>
            <person name="Aken B."/>
            <person name="Zhang G."/>
            <person name="Irie N."/>
        </authorList>
    </citation>
    <scope>NUCLEOTIDE SEQUENCE [LARGE SCALE GENOMIC DNA]</scope>
</reference>
<feature type="compositionally biased region" description="Basic and acidic residues" evidence="1">
    <location>
        <begin position="70"/>
        <end position="100"/>
    </location>
</feature>
<feature type="compositionally biased region" description="Basic and acidic residues" evidence="1">
    <location>
        <begin position="160"/>
        <end position="177"/>
    </location>
</feature>
<feature type="region of interest" description="Disordered" evidence="1">
    <location>
        <begin position="160"/>
        <end position="179"/>
    </location>
</feature>
<gene>
    <name evidence="2" type="ORF">UY3_09832</name>
</gene>
<feature type="region of interest" description="Disordered" evidence="1">
    <location>
        <begin position="66"/>
        <end position="127"/>
    </location>
</feature>
<name>M7B7A9_CHEMY</name>